<dbReference type="AlphaFoldDB" id="A0A699TBG8"/>
<evidence type="ECO:0000313" key="1">
    <source>
        <dbReference type="EMBL" id="GFD07895.1"/>
    </source>
</evidence>
<gene>
    <name evidence="1" type="ORF">Tci_879864</name>
</gene>
<accession>A0A699TBG8</accession>
<reference evidence="1" key="1">
    <citation type="journal article" date="2019" name="Sci. Rep.">
        <title>Draft genome of Tanacetum cinerariifolium, the natural source of mosquito coil.</title>
        <authorList>
            <person name="Yamashiro T."/>
            <person name="Shiraishi A."/>
            <person name="Satake H."/>
            <person name="Nakayama K."/>
        </authorList>
    </citation>
    <scope>NUCLEOTIDE SEQUENCE</scope>
</reference>
<comment type="caution">
    <text evidence="1">The sequence shown here is derived from an EMBL/GenBank/DDBJ whole genome shotgun (WGS) entry which is preliminary data.</text>
</comment>
<name>A0A699TBG8_TANCI</name>
<proteinExistence type="predicted"/>
<sequence>KRLYKVGLSARVESSKDIGLGEEDASKQGRIADIDANKDMYLVNVHTDKDIFGVNDDAVIVEDVEMLFDVADDLRGEEVFISQDVPFNDAAATTTTATINDITLAQALAKLKSAKPKAATTTAAIIITTASSRPKAKGIVIHDQEQAPTLTVPL</sequence>
<dbReference type="EMBL" id="BKCJ011234546">
    <property type="protein sequence ID" value="GFD07895.1"/>
    <property type="molecule type" value="Genomic_DNA"/>
</dbReference>
<feature type="non-terminal residue" evidence="1">
    <location>
        <position position="1"/>
    </location>
</feature>
<protein>
    <submittedName>
        <fullName evidence="1">Uncharacterized protein</fullName>
    </submittedName>
</protein>
<organism evidence="1">
    <name type="scientific">Tanacetum cinerariifolium</name>
    <name type="common">Dalmatian daisy</name>
    <name type="synonym">Chrysanthemum cinerariifolium</name>
    <dbReference type="NCBI Taxonomy" id="118510"/>
    <lineage>
        <taxon>Eukaryota</taxon>
        <taxon>Viridiplantae</taxon>
        <taxon>Streptophyta</taxon>
        <taxon>Embryophyta</taxon>
        <taxon>Tracheophyta</taxon>
        <taxon>Spermatophyta</taxon>
        <taxon>Magnoliopsida</taxon>
        <taxon>eudicotyledons</taxon>
        <taxon>Gunneridae</taxon>
        <taxon>Pentapetalae</taxon>
        <taxon>asterids</taxon>
        <taxon>campanulids</taxon>
        <taxon>Asterales</taxon>
        <taxon>Asteraceae</taxon>
        <taxon>Asteroideae</taxon>
        <taxon>Anthemideae</taxon>
        <taxon>Anthemidinae</taxon>
        <taxon>Tanacetum</taxon>
    </lineage>
</organism>